<keyword evidence="1" id="KW-0472">Membrane</keyword>
<dbReference type="KEGG" id="xbv:XBW1_3686"/>
<gene>
    <name evidence="2" type="ORF">XBW1_3686</name>
</gene>
<dbReference type="AlphaFoldDB" id="A0A0B6XB08"/>
<proteinExistence type="predicted"/>
<organism evidence="2 3">
    <name type="scientific">Xenorhabdus bovienii</name>
    <name type="common">Xenorhabdus nematophila subsp. bovienii</name>
    <dbReference type="NCBI Taxonomy" id="40576"/>
    <lineage>
        <taxon>Bacteria</taxon>
        <taxon>Pseudomonadati</taxon>
        <taxon>Pseudomonadota</taxon>
        <taxon>Gammaproteobacteria</taxon>
        <taxon>Enterobacterales</taxon>
        <taxon>Morganellaceae</taxon>
        <taxon>Xenorhabdus</taxon>
    </lineage>
</organism>
<keyword evidence="1" id="KW-0812">Transmembrane</keyword>
<dbReference type="EMBL" id="FO818637">
    <property type="protein sequence ID" value="CDM91042.1"/>
    <property type="molecule type" value="Genomic_DNA"/>
</dbReference>
<evidence type="ECO:0000313" key="3">
    <source>
        <dbReference type="Proteomes" id="UP000032930"/>
    </source>
</evidence>
<sequence>MIKFMRLLVGYIYVMLRRLNYCLSESTSKKKIYSMFMLATVVVCGGGYGYLMLKVFLLGSQLRLINVILFLDKK</sequence>
<dbReference type="Proteomes" id="UP000032930">
    <property type="component" value="Chromosome"/>
</dbReference>
<evidence type="ECO:0000256" key="1">
    <source>
        <dbReference type="SAM" id="Phobius"/>
    </source>
</evidence>
<protein>
    <submittedName>
        <fullName evidence="2">Uncharacterized protein</fullName>
    </submittedName>
</protein>
<keyword evidence="1" id="KW-1133">Transmembrane helix</keyword>
<name>A0A0B6XB08_XENBV</name>
<accession>A0A0B6XB08</accession>
<reference evidence="2 3" key="1">
    <citation type="submission" date="2014-02" db="EMBL/GenBank/DDBJ databases">
        <authorList>
            <person name="Genoscope - CEA"/>
        </authorList>
    </citation>
    <scope>NUCLEOTIDE SEQUENCE [LARGE SCALE GENOMIC DNA]</scope>
    <source>
        <strain evidence="2 3">CS03</strain>
    </source>
</reference>
<feature type="transmembrane region" description="Helical" evidence="1">
    <location>
        <begin position="34"/>
        <end position="53"/>
    </location>
</feature>
<evidence type="ECO:0000313" key="2">
    <source>
        <dbReference type="EMBL" id="CDM91042.1"/>
    </source>
</evidence>